<dbReference type="Proteomes" id="UP000261360">
    <property type="component" value="Unplaced"/>
</dbReference>
<dbReference type="GO" id="GO:0010842">
    <property type="term" value="P:retina layer formation"/>
    <property type="evidence" value="ECO:0007669"/>
    <property type="project" value="Ensembl"/>
</dbReference>
<dbReference type="AlphaFoldDB" id="A0A3B4Z4H7"/>
<dbReference type="InterPro" id="IPR001206">
    <property type="entry name" value="Diacylglycerol_kinase_cat_dom"/>
</dbReference>
<dbReference type="Ensembl" id="ENSSLDT00000030834.1">
    <property type="protein sequence ID" value="ENSSLDP00000029964.1"/>
    <property type="gene ID" value="ENSSLDG00000023107.1"/>
</dbReference>
<dbReference type="SUPFAM" id="SSF111331">
    <property type="entry name" value="NAD kinase/diacylglycerol kinase-like"/>
    <property type="match status" value="1"/>
</dbReference>
<dbReference type="GO" id="GO:0005634">
    <property type="term" value="C:nucleus"/>
    <property type="evidence" value="ECO:0007669"/>
    <property type="project" value="Ensembl"/>
</dbReference>
<dbReference type="STRING" id="1841481.ENSSLDP00000029964"/>
<dbReference type="Gene3D" id="2.60.200.40">
    <property type="match status" value="1"/>
</dbReference>
<dbReference type="PROSITE" id="PS50146">
    <property type="entry name" value="DAGK"/>
    <property type="match status" value="1"/>
</dbReference>
<dbReference type="InterPro" id="IPR045363">
    <property type="entry name" value="CERK_C"/>
</dbReference>
<proteinExistence type="predicted"/>
<feature type="compositionally biased region" description="Acidic residues" evidence="1">
    <location>
        <begin position="37"/>
        <end position="56"/>
    </location>
</feature>
<feature type="region of interest" description="Disordered" evidence="1">
    <location>
        <begin position="1"/>
        <end position="56"/>
    </location>
</feature>
<dbReference type="InterPro" id="IPR050187">
    <property type="entry name" value="Lipid_Phosphate_FormReg"/>
</dbReference>
<evidence type="ECO:0000259" key="2">
    <source>
        <dbReference type="PROSITE" id="PS50146"/>
    </source>
</evidence>
<feature type="compositionally biased region" description="Basic residues" evidence="1">
    <location>
        <begin position="16"/>
        <end position="33"/>
    </location>
</feature>
<dbReference type="Pfam" id="PF19280">
    <property type="entry name" value="CERK_C"/>
    <property type="match status" value="1"/>
</dbReference>
<keyword evidence="4" id="KW-1185">Reference proteome</keyword>
<accession>A0A3B4Z4H7</accession>
<name>A0A3B4Z4H7_SERLL</name>
<protein>
    <submittedName>
        <fullName evidence="3">Ceramide kinase-like</fullName>
    </submittedName>
</protein>
<feature type="region of interest" description="Disordered" evidence="1">
    <location>
        <begin position="384"/>
        <end position="405"/>
    </location>
</feature>
<dbReference type="Pfam" id="PF00781">
    <property type="entry name" value="DAGK_cat"/>
    <property type="match status" value="1"/>
</dbReference>
<organism evidence="3 4">
    <name type="scientific">Seriola lalandi dorsalis</name>
    <dbReference type="NCBI Taxonomy" id="1841481"/>
    <lineage>
        <taxon>Eukaryota</taxon>
        <taxon>Metazoa</taxon>
        <taxon>Chordata</taxon>
        <taxon>Craniata</taxon>
        <taxon>Vertebrata</taxon>
        <taxon>Euteleostomi</taxon>
        <taxon>Actinopterygii</taxon>
        <taxon>Neopterygii</taxon>
        <taxon>Teleostei</taxon>
        <taxon>Neoteleostei</taxon>
        <taxon>Acanthomorphata</taxon>
        <taxon>Carangaria</taxon>
        <taxon>Carangiformes</taxon>
        <taxon>Carangidae</taxon>
        <taxon>Seriola</taxon>
    </lineage>
</organism>
<reference evidence="3" key="2">
    <citation type="submission" date="2025-09" db="UniProtKB">
        <authorList>
            <consortium name="Ensembl"/>
        </authorList>
    </citation>
    <scope>IDENTIFICATION</scope>
</reference>
<evidence type="ECO:0000256" key="1">
    <source>
        <dbReference type="SAM" id="MobiDB-lite"/>
    </source>
</evidence>
<dbReference type="GO" id="GO:0042461">
    <property type="term" value="P:photoreceptor cell development"/>
    <property type="evidence" value="ECO:0007669"/>
    <property type="project" value="Ensembl"/>
</dbReference>
<dbReference type="GO" id="GO:2000425">
    <property type="term" value="P:regulation of apoptotic cell clearance"/>
    <property type="evidence" value="ECO:0007669"/>
    <property type="project" value="Ensembl"/>
</dbReference>
<reference evidence="3" key="1">
    <citation type="submission" date="2025-08" db="UniProtKB">
        <authorList>
            <consortium name="Ensembl"/>
        </authorList>
    </citation>
    <scope>IDENTIFICATION</scope>
</reference>
<sequence length="559" mass="62197">MSEPEEELQGQQRDSTKKKKKEKRSGKKKKKQKEKREEEEEEEEAQQQVEEDDEEEHSECVVLRGIFKLGKKSHDVLLTRTRLTWTPITPENPTGEACVLQPGVMLLQDVFAVKVKRRRAAGQESGGAVLGVALFCCRRKGRRLEEDTLHLHNASAEHTNTWYNTLKELLTGFSSRPRYLKVFINPSSHKKEAVHIYREHVASLFKMADVRTDITVTERKGHALSVMKECKLDEYDGVVCVGGDGSVAELCHALVLRAQLDADSPEKPVKPVLPLGIIPAGSTDVVSCSVHGVRDPVTAALHIVLGHLQQVDMCSFSSLGQLVCFGFSAMFGFGGRSLARAEKKRWMPSSRRREYALVKTLARLRPEDCQLSFLPTKKSTTNLFERRNQDQDLDQDPDSEGEESWTTNQGLYLSVSIMSIPCLSPHAPRGLAPNTSLANGSAALIAVGNTSRSEFVKHLKRYSSSSGQFSFSFVETHAVSAVRIRPRSVIGLSEEESEEEGDSKTKPIIQSEGAAFPWNIDGELVEIANEVLIRVHPRLITLYGEEVDEAESTISCSCI</sequence>
<dbReference type="GO" id="GO:0001727">
    <property type="term" value="F:lipid kinase activity"/>
    <property type="evidence" value="ECO:0007669"/>
    <property type="project" value="TreeGrafter"/>
</dbReference>
<dbReference type="GeneTree" id="ENSGT00940000157578"/>
<dbReference type="GO" id="GO:0016020">
    <property type="term" value="C:membrane"/>
    <property type="evidence" value="ECO:0007669"/>
    <property type="project" value="GOC"/>
</dbReference>
<dbReference type="GO" id="GO:0005829">
    <property type="term" value="C:cytosol"/>
    <property type="evidence" value="ECO:0007669"/>
    <property type="project" value="Ensembl"/>
</dbReference>
<dbReference type="SMART" id="SM00046">
    <property type="entry name" value="DAGKc"/>
    <property type="match status" value="1"/>
</dbReference>
<feature type="domain" description="DAGKc" evidence="2">
    <location>
        <begin position="175"/>
        <end position="320"/>
    </location>
</feature>
<dbReference type="Gene3D" id="3.40.50.10330">
    <property type="entry name" value="Probable inorganic polyphosphate/atp-NAD kinase, domain 1"/>
    <property type="match status" value="1"/>
</dbReference>
<dbReference type="PANTHER" id="PTHR12358:SF26">
    <property type="entry name" value="CERAMIDE KINASE-LIKE PROTEIN"/>
    <property type="match status" value="1"/>
</dbReference>
<feature type="compositionally biased region" description="Acidic residues" evidence="1">
    <location>
        <begin position="391"/>
        <end position="403"/>
    </location>
</feature>
<dbReference type="InterPro" id="IPR016064">
    <property type="entry name" value="NAD/diacylglycerol_kinase_sf"/>
</dbReference>
<evidence type="ECO:0000313" key="3">
    <source>
        <dbReference type="Ensembl" id="ENSSLDP00000029964.1"/>
    </source>
</evidence>
<dbReference type="InterPro" id="IPR017438">
    <property type="entry name" value="ATP-NAD_kinase_N"/>
</dbReference>
<dbReference type="GO" id="GO:0006665">
    <property type="term" value="P:sphingolipid metabolic process"/>
    <property type="evidence" value="ECO:0007669"/>
    <property type="project" value="TreeGrafter"/>
</dbReference>
<dbReference type="GO" id="GO:1902176">
    <property type="term" value="P:negative regulation of oxidative stress-induced intrinsic apoptotic signaling pathway"/>
    <property type="evidence" value="ECO:0007669"/>
    <property type="project" value="Ensembl"/>
</dbReference>
<evidence type="ECO:0000313" key="4">
    <source>
        <dbReference type="Proteomes" id="UP000261360"/>
    </source>
</evidence>
<dbReference type="PANTHER" id="PTHR12358">
    <property type="entry name" value="SPHINGOSINE KINASE"/>
    <property type="match status" value="1"/>
</dbReference>